<comment type="caution">
    <text evidence="2">The sequence shown here is derived from an EMBL/GenBank/DDBJ whole genome shotgun (WGS) entry which is preliminary data.</text>
</comment>
<dbReference type="SUPFAM" id="SSF54427">
    <property type="entry name" value="NTF2-like"/>
    <property type="match status" value="1"/>
</dbReference>
<dbReference type="EMBL" id="JACHXA010000006">
    <property type="protein sequence ID" value="MBB3066122.1"/>
    <property type="molecule type" value="Genomic_DNA"/>
</dbReference>
<accession>A0A839SUG6</accession>
<dbReference type="GO" id="GO:0016853">
    <property type="term" value="F:isomerase activity"/>
    <property type="evidence" value="ECO:0007669"/>
    <property type="project" value="UniProtKB-KW"/>
</dbReference>
<name>A0A839SUG6_9PROT</name>
<keyword evidence="2" id="KW-0413">Isomerase</keyword>
<dbReference type="InterPro" id="IPR037401">
    <property type="entry name" value="SnoaL-like"/>
</dbReference>
<organism evidence="2 3">
    <name type="scientific">Limibacillus halophilus</name>
    <dbReference type="NCBI Taxonomy" id="1579333"/>
    <lineage>
        <taxon>Bacteria</taxon>
        <taxon>Pseudomonadati</taxon>
        <taxon>Pseudomonadota</taxon>
        <taxon>Alphaproteobacteria</taxon>
        <taxon>Rhodospirillales</taxon>
        <taxon>Rhodovibrionaceae</taxon>
        <taxon>Limibacillus</taxon>
    </lineage>
</organism>
<reference evidence="2 3" key="1">
    <citation type="submission" date="2020-08" db="EMBL/GenBank/DDBJ databases">
        <title>Genomic Encyclopedia of Type Strains, Phase III (KMG-III): the genomes of soil and plant-associated and newly described type strains.</title>
        <authorList>
            <person name="Whitman W."/>
        </authorList>
    </citation>
    <scope>NUCLEOTIDE SEQUENCE [LARGE SCALE GENOMIC DNA]</scope>
    <source>
        <strain evidence="2 3">CECT 8803</strain>
    </source>
</reference>
<dbReference type="RefSeq" id="WP_183416934.1">
    <property type="nucleotide sequence ID" value="NZ_JACHXA010000006.1"/>
</dbReference>
<dbReference type="InterPro" id="IPR032710">
    <property type="entry name" value="NTF2-like_dom_sf"/>
</dbReference>
<dbReference type="Pfam" id="PF12680">
    <property type="entry name" value="SnoaL_2"/>
    <property type="match status" value="1"/>
</dbReference>
<protein>
    <submittedName>
        <fullName evidence="2">Ketosteroid isomerase-like protein</fullName>
    </submittedName>
</protein>
<evidence type="ECO:0000313" key="2">
    <source>
        <dbReference type="EMBL" id="MBB3066122.1"/>
    </source>
</evidence>
<dbReference type="Proteomes" id="UP000581135">
    <property type="component" value="Unassembled WGS sequence"/>
</dbReference>
<feature type="domain" description="SnoaL-like" evidence="1">
    <location>
        <begin position="8"/>
        <end position="109"/>
    </location>
</feature>
<gene>
    <name evidence="2" type="ORF">FHR98_002425</name>
</gene>
<evidence type="ECO:0000259" key="1">
    <source>
        <dbReference type="Pfam" id="PF12680"/>
    </source>
</evidence>
<dbReference type="Gene3D" id="3.10.450.50">
    <property type="match status" value="1"/>
</dbReference>
<keyword evidence="3" id="KW-1185">Reference proteome</keyword>
<sequence length="128" mass="14314">MESAEKIARDYLAAVEARDLPRAKAFLAEDMVMLFPGGKRPPSLEQLVTNSKGRYQRIGKTIEGVDLCPAGDATIAYCYGTLHGVWPDGEAFDGIRFIDRFEIRDGKIQSQWVWNDSGEHRLARGGRN</sequence>
<proteinExistence type="predicted"/>
<dbReference type="AlphaFoldDB" id="A0A839SUG6"/>
<evidence type="ECO:0000313" key="3">
    <source>
        <dbReference type="Proteomes" id="UP000581135"/>
    </source>
</evidence>